<dbReference type="EMBL" id="JAINWA010000001">
    <property type="protein sequence ID" value="MCD1653230.1"/>
    <property type="molecule type" value="Genomic_DNA"/>
</dbReference>
<accession>A0AAE3JIK0</accession>
<evidence type="ECO:0000313" key="2">
    <source>
        <dbReference type="Proteomes" id="UP001198163"/>
    </source>
</evidence>
<proteinExistence type="predicted"/>
<name>A0AAE3JIK0_9SPIR</name>
<gene>
    <name evidence="1" type="ORF">K7J14_00715</name>
</gene>
<evidence type="ECO:0000313" key="1">
    <source>
        <dbReference type="EMBL" id="MCD1653230.1"/>
    </source>
</evidence>
<comment type="caution">
    <text evidence="1">The sequence shown here is derived from an EMBL/GenBank/DDBJ whole genome shotgun (WGS) entry which is preliminary data.</text>
</comment>
<dbReference type="Proteomes" id="UP001198163">
    <property type="component" value="Unassembled WGS sequence"/>
</dbReference>
<protein>
    <submittedName>
        <fullName evidence="1">Uncharacterized protein</fullName>
    </submittedName>
</protein>
<keyword evidence="2" id="KW-1185">Reference proteome</keyword>
<reference evidence="1" key="1">
    <citation type="submission" date="2021-08" db="EMBL/GenBank/DDBJ databases">
        <title>Comparative analyses of Brucepasteria parasyntrophica and Teretinema zuelzerae.</title>
        <authorList>
            <person name="Song Y."/>
            <person name="Brune A."/>
        </authorList>
    </citation>
    <scope>NUCLEOTIDE SEQUENCE</scope>
    <source>
        <strain evidence="1">DSM 1903</strain>
    </source>
</reference>
<dbReference type="RefSeq" id="WP_230752141.1">
    <property type="nucleotide sequence ID" value="NZ_JAINWA010000001.1"/>
</dbReference>
<sequence>MPSLLGRIEREFIFRSLENAKKPLTVFTELSNSQIPPQSYEIHPGRIEFHSHSSLIDQCKQQKDGRIPCRVRFYHQEHSLVFYSNFIITDDLTSSIPIPAQLWSENDTLSAQPVFRILREDPFFISFSCPDAYSPFLSVSERTAIGEIHIDKVDLIQLIGLQPENKGPSLRFLSVLETYKNKHGPFSESVSPEFLVFIDHEHILVFAQKTAASVLNDKMLSCQMLFSARKILCRAQMVSRVDLNRINSIYHLKINEMQEEDRRFLFESCYGTRYI</sequence>
<dbReference type="AlphaFoldDB" id="A0AAE3JIK0"/>
<organism evidence="1 2">
    <name type="scientific">Teretinema zuelzerae</name>
    <dbReference type="NCBI Taxonomy" id="156"/>
    <lineage>
        <taxon>Bacteria</taxon>
        <taxon>Pseudomonadati</taxon>
        <taxon>Spirochaetota</taxon>
        <taxon>Spirochaetia</taxon>
        <taxon>Spirochaetales</taxon>
        <taxon>Treponemataceae</taxon>
        <taxon>Teretinema</taxon>
    </lineage>
</organism>